<evidence type="ECO:0000313" key="3">
    <source>
        <dbReference type="Proteomes" id="UP000292702"/>
    </source>
</evidence>
<gene>
    <name evidence="2" type="ORF">EIP91_007360</name>
</gene>
<keyword evidence="1" id="KW-0732">Signal</keyword>
<keyword evidence="3" id="KW-1185">Reference proteome</keyword>
<name>A0A4R0RVE8_9APHY</name>
<reference evidence="2 3" key="1">
    <citation type="submission" date="2018-11" db="EMBL/GenBank/DDBJ databases">
        <title>Genome assembly of Steccherinum ochraceum LE-BIN_3174, the white-rot fungus of the Steccherinaceae family (The Residual Polyporoid clade, Polyporales, Basidiomycota).</title>
        <authorList>
            <person name="Fedorova T.V."/>
            <person name="Glazunova O.A."/>
            <person name="Landesman E.O."/>
            <person name="Moiseenko K.V."/>
            <person name="Psurtseva N.V."/>
            <person name="Savinova O.S."/>
            <person name="Shakhova N.V."/>
            <person name="Tyazhelova T.V."/>
            <person name="Vasina D.V."/>
        </authorList>
    </citation>
    <scope>NUCLEOTIDE SEQUENCE [LARGE SCALE GENOMIC DNA]</scope>
    <source>
        <strain evidence="2 3">LE-BIN_3174</strain>
    </source>
</reference>
<comment type="caution">
    <text evidence="2">The sequence shown here is derived from an EMBL/GenBank/DDBJ whole genome shotgun (WGS) entry which is preliminary data.</text>
</comment>
<proteinExistence type="predicted"/>
<sequence length="78" mass="8189">MQVSIKTPYIVAVVLLATSGAVALPTSYAVASDEHAALTTRQLNSTLTDTLGSLQSIGTYWFIPFSSHASIPFTSSAN</sequence>
<dbReference type="EMBL" id="RWJN01000004">
    <property type="protein sequence ID" value="TCD71613.1"/>
    <property type="molecule type" value="Genomic_DNA"/>
</dbReference>
<evidence type="ECO:0000313" key="2">
    <source>
        <dbReference type="EMBL" id="TCD71613.1"/>
    </source>
</evidence>
<feature type="signal peptide" evidence="1">
    <location>
        <begin position="1"/>
        <end position="23"/>
    </location>
</feature>
<organism evidence="2 3">
    <name type="scientific">Steccherinum ochraceum</name>
    <dbReference type="NCBI Taxonomy" id="92696"/>
    <lineage>
        <taxon>Eukaryota</taxon>
        <taxon>Fungi</taxon>
        <taxon>Dikarya</taxon>
        <taxon>Basidiomycota</taxon>
        <taxon>Agaricomycotina</taxon>
        <taxon>Agaricomycetes</taxon>
        <taxon>Polyporales</taxon>
        <taxon>Steccherinaceae</taxon>
        <taxon>Steccherinum</taxon>
    </lineage>
</organism>
<dbReference type="AlphaFoldDB" id="A0A4R0RVE8"/>
<evidence type="ECO:0000256" key="1">
    <source>
        <dbReference type="SAM" id="SignalP"/>
    </source>
</evidence>
<feature type="chain" id="PRO_5020780971" evidence="1">
    <location>
        <begin position="24"/>
        <end position="78"/>
    </location>
</feature>
<dbReference type="Proteomes" id="UP000292702">
    <property type="component" value="Unassembled WGS sequence"/>
</dbReference>
<protein>
    <submittedName>
        <fullName evidence="2">Uncharacterized protein</fullName>
    </submittedName>
</protein>
<accession>A0A4R0RVE8</accession>